<evidence type="ECO:0000313" key="4">
    <source>
        <dbReference type="Proteomes" id="UP000190776"/>
    </source>
</evidence>
<dbReference type="OrthoDB" id="5287295at2759"/>
<feature type="compositionally biased region" description="Basic residues" evidence="1">
    <location>
        <begin position="473"/>
        <end position="483"/>
    </location>
</feature>
<feature type="region of interest" description="Disordered" evidence="1">
    <location>
        <begin position="399"/>
        <end position="458"/>
    </location>
</feature>
<feature type="compositionally biased region" description="Low complexity" evidence="1">
    <location>
        <begin position="210"/>
        <end position="222"/>
    </location>
</feature>
<feature type="compositionally biased region" description="Polar residues" evidence="1">
    <location>
        <begin position="340"/>
        <end position="349"/>
    </location>
</feature>
<feature type="compositionally biased region" description="Basic and acidic residues" evidence="1">
    <location>
        <begin position="173"/>
        <end position="187"/>
    </location>
</feature>
<feature type="compositionally biased region" description="Low complexity" evidence="1">
    <location>
        <begin position="319"/>
        <end position="331"/>
    </location>
</feature>
<proteinExistence type="predicted"/>
<keyword evidence="2" id="KW-0812">Transmembrane</keyword>
<dbReference type="AlphaFoldDB" id="A0A1S8BFX8"/>
<gene>
    <name evidence="3" type="ORF">BK809_0003549</name>
</gene>
<dbReference type="EMBL" id="MSZU01000080">
    <property type="protein sequence ID" value="OMP86379.1"/>
    <property type="molecule type" value="Genomic_DNA"/>
</dbReference>
<name>A0A1S8BFX8_9PEZI</name>
<feature type="transmembrane region" description="Helical" evidence="2">
    <location>
        <begin position="21"/>
        <end position="41"/>
    </location>
</feature>
<evidence type="ECO:0000256" key="2">
    <source>
        <dbReference type="SAM" id="Phobius"/>
    </source>
</evidence>
<sequence>MSSVATTRTQTGTDKWLIVRFSIIMICLLVFETAQIVYQIVNYERNRHDSKATATSPDFSAEQAKIDISQDIPGTLPSIIAFLIFGTTAPFRRKYAQGVKMIFCCTSTQRKKSRKDPIPWMMLQPRTEGQASCTSFPEDMDLEGQDKPATGIQVRTEISTSSASSETTSARNTMDENHRPSMKDNAKRVSFGGTTLRSQEEPTSPPLAYSNPSSRRPSSPTRMHSRTLSPILKTVSQPGSPDTQILGSWEWSSHNRQGSLPYGQQDSLPNSRRPSASLGRQSSISSCHSQRSWTSPPLPGRALPLLAEVDAAYNRPSGPTHTRTPSSQRSPRSSRDDDSLYQQSISSPRLVNVPPVPRIPSPADWQRDSTTTIGSIQMIADMARGPVSPQATMMSTVQSANADESRRPEQGGSERPGWFSTSTRTSFETASADGVVPTTAARSGNTATNLASTPGFGMPGMNDQSNTIAARRQVQRHRSHHSRNGTLLSNSEIEHLNPAGSPPRGSPASSVATPPSHQLPGGWI</sequence>
<accession>A0A1S8BFX8</accession>
<feature type="region of interest" description="Disordered" evidence="1">
    <location>
        <begin position="140"/>
        <end position="225"/>
    </location>
</feature>
<keyword evidence="2" id="KW-1133">Transmembrane helix</keyword>
<feature type="compositionally biased region" description="Polar residues" evidence="1">
    <location>
        <begin position="256"/>
        <end position="274"/>
    </location>
</feature>
<feature type="region of interest" description="Disordered" evidence="1">
    <location>
        <begin position="470"/>
        <end position="524"/>
    </location>
</feature>
<comment type="caution">
    <text evidence="3">The sequence shown here is derived from an EMBL/GenBank/DDBJ whole genome shotgun (WGS) entry which is preliminary data.</text>
</comment>
<dbReference type="Proteomes" id="UP000190776">
    <property type="component" value="Unassembled WGS sequence"/>
</dbReference>
<feature type="compositionally biased region" description="Low complexity" evidence="1">
    <location>
        <begin position="156"/>
        <end position="170"/>
    </location>
</feature>
<feature type="compositionally biased region" description="Polar residues" evidence="1">
    <location>
        <begin position="419"/>
        <end position="429"/>
    </location>
</feature>
<feature type="compositionally biased region" description="Low complexity" evidence="1">
    <location>
        <begin position="280"/>
        <end position="292"/>
    </location>
</feature>
<feature type="region of interest" description="Disordered" evidence="1">
    <location>
        <begin position="256"/>
        <end position="301"/>
    </location>
</feature>
<feature type="region of interest" description="Disordered" evidence="1">
    <location>
        <begin position="313"/>
        <end position="368"/>
    </location>
</feature>
<keyword evidence="2" id="KW-0472">Membrane</keyword>
<feature type="compositionally biased region" description="Polar residues" evidence="1">
    <location>
        <begin position="440"/>
        <end position="452"/>
    </location>
</feature>
<organism evidence="3 4">
    <name type="scientific">Diplodia seriata</name>
    <dbReference type="NCBI Taxonomy" id="420778"/>
    <lineage>
        <taxon>Eukaryota</taxon>
        <taxon>Fungi</taxon>
        <taxon>Dikarya</taxon>
        <taxon>Ascomycota</taxon>
        <taxon>Pezizomycotina</taxon>
        <taxon>Dothideomycetes</taxon>
        <taxon>Dothideomycetes incertae sedis</taxon>
        <taxon>Botryosphaeriales</taxon>
        <taxon>Botryosphaeriaceae</taxon>
        <taxon>Diplodia</taxon>
    </lineage>
</organism>
<protein>
    <submittedName>
        <fullName evidence="3">Uncharacterized protein</fullName>
    </submittedName>
</protein>
<evidence type="ECO:0000313" key="3">
    <source>
        <dbReference type="EMBL" id="OMP86379.1"/>
    </source>
</evidence>
<reference evidence="3 4" key="1">
    <citation type="submission" date="2017-01" db="EMBL/GenBank/DDBJ databases">
        <title>Draft genome sequence of Diplodia seriata F98.1, a fungal species involved in grapevine trunk diseases.</title>
        <authorList>
            <person name="Robert-Siegwald G."/>
            <person name="Vallet J."/>
            <person name="Abou-Mansour E."/>
            <person name="Xu J."/>
            <person name="Rey P."/>
            <person name="Bertsch C."/>
            <person name="Rego C."/>
            <person name="Larignon P."/>
            <person name="Fontaine F."/>
            <person name="Lebrun M.-H."/>
        </authorList>
    </citation>
    <scope>NUCLEOTIDE SEQUENCE [LARGE SCALE GENOMIC DNA]</scope>
    <source>
        <strain evidence="3 4">F98.1</strain>
    </source>
</reference>
<evidence type="ECO:0000256" key="1">
    <source>
        <dbReference type="SAM" id="MobiDB-lite"/>
    </source>
</evidence>